<dbReference type="Proteomes" id="UP000180043">
    <property type="component" value="Unassembled WGS sequence"/>
</dbReference>
<feature type="compositionally biased region" description="Pro residues" evidence="1">
    <location>
        <begin position="96"/>
        <end position="110"/>
    </location>
</feature>
<feature type="signal peptide" evidence="2">
    <location>
        <begin position="1"/>
        <end position="25"/>
    </location>
</feature>
<comment type="caution">
    <text evidence="3">The sequence shown here is derived from an EMBL/GenBank/DDBJ whole genome shotgun (WGS) entry which is preliminary data.</text>
</comment>
<proteinExistence type="predicted"/>
<feature type="region of interest" description="Disordered" evidence="1">
    <location>
        <begin position="78"/>
        <end position="110"/>
    </location>
</feature>
<accession>A0A1S1LTH3</accession>
<feature type="chain" id="PRO_5010376296" evidence="2">
    <location>
        <begin position="26"/>
        <end position="110"/>
    </location>
</feature>
<keyword evidence="2" id="KW-0732">Signal</keyword>
<evidence type="ECO:0000313" key="3">
    <source>
        <dbReference type="EMBL" id="OHU56976.1"/>
    </source>
</evidence>
<gene>
    <name evidence="3" type="ORF">BKG82_14120</name>
</gene>
<name>A0A1S1LTH3_MYCCH</name>
<reference evidence="3 4" key="1">
    <citation type="submission" date="2016-10" db="EMBL/GenBank/DDBJ databases">
        <title>Evaluation of Human, Veterinary and Environmental Mycobacterium chelonae Isolates by Core Genome Phylogenomic Analysis, Targeted Gene Comparison, and Anti-microbial Susceptibility Patterns: A Tale of Mistaken Identities.</title>
        <authorList>
            <person name="Fogelson S.B."/>
            <person name="Camus A.C."/>
            <person name="Lorenz W."/>
            <person name="Vasireddy R."/>
            <person name="Vasireddy S."/>
            <person name="Smith T."/>
            <person name="Brown-Elliott B.A."/>
            <person name="Wallace R.J.Jr."/>
            <person name="Hasan N.A."/>
            <person name="Reischl U."/>
            <person name="Sanchez S."/>
        </authorList>
    </citation>
    <scope>NUCLEOTIDE SEQUENCE [LARGE SCALE GENOMIC DNA]</scope>
    <source>
        <strain evidence="3 4">15515</strain>
    </source>
</reference>
<evidence type="ECO:0000256" key="2">
    <source>
        <dbReference type="SAM" id="SignalP"/>
    </source>
</evidence>
<organism evidence="3 4">
    <name type="scientific">Mycobacteroides chelonae</name>
    <name type="common">Mycobacterium chelonae</name>
    <dbReference type="NCBI Taxonomy" id="1774"/>
    <lineage>
        <taxon>Bacteria</taxon>
        <taxon>Bacillati</taxon>
        <taxon>Actinomycetota</taxon>
        <taxon>Actinomycetes</taxon>
        <taxon>Mycobacteriales</taxon>
        <taxon>Mycobacteriaceae</taxon>
        <taxon>Mycobacteroides</taxon>
    </lineage>
</organism>
<evidence type="ECO:0000313" key="4">
    <source>
        <dbReference type="Proteomes" id="UP000180043"/>
    </source>
</evidence>
<sequence>MRAGILIGTAATALGVIASSAPASAEPCPPEVCSIPGLPGGSLPFNPQMSDLPQDPMWMGQAWDWLSKRDNTGMFDTPGAADFIRSQPSDAWVPEQAPPPPLPGPALPGD</sequence>
<protein>
    <submittedName>
        <fullName evidence="3">Uncharacterized protein</fullName>
    </submittedName>
</protein>
<evidence type="ECO:0000256" key="1">
    <source>
        <dbReference type="SAM" id="MobiDB-lite"/>
    </source>
</evidence>
<dbReference type="AlphaFoldDB" id="A0A1S1LTH3"/>
<dbReference type="EMBL" id="MLIQ01000015">
    <property type="protein sequence ID" value="OHU56976.1"/>
    <property type="molecule type" value="Genomic_DNA"/>
</dbReference>